<name>A0A5C2SW26_9APHY</name>
<organism evidence="5 6">
    <name type="scientific">Lentinus tigrinus ALCF2SS1-6</name>
    <dbReference type="NCBI Taxonomy" id="1328759"/>
    <lineage>
        <taxon>Eukaryota</taxon>
        <taxon>Fungi</taxon>
        <taxon>Dikarya</taxon>
        <taxon>Basidiomycota</taxon>
        <taxon>Agaricomycotina</taxon>
        <taxon>Agaricomycetes</taxon>
        <taxon>Polyporales</taxon>
        <taxon>Polyporaceae</taxon>
        <taxon>Lentinus</taxon>
    </lineage>
</organism>
<dbReference type="InterPro" id="IPR005522">
    <property type="entry name" value="IPK"/>
</dbReference>
<evidence type="ECO:0000256" key="2">
    <source>
        <dbReference type="ARBA" id="ARBA00022679"/>
    </source>
</evidence>
<dbReference type="AlphaFoldDB" id="A0A5C2SW26"/>
<evidence type="ECO:0000256" key="1">
    <source>
        <dbReference type="ARBA" id="ARBA00007374"/>
    </source>
</evidence>
<proteinExistence type="inferred from homology"/>
<accession>A0A5C2SW26</accession>
<evidence type="ECO:0000256" key="3">
    <source>
        <dbReference type="ARBA" id="ARBA00022777"/>
    </source>
</evidence>
<sequence>MDWGWSKGNLIPPPSLITHAAQSTGSAVIPLSATVIENSQFVVVSYINHGLFFLWHILPRTARLGRSTVSSDGNVIVVSNLYDGFDMYDVRSRGWLKTLTIPISENVPLPVLITHDLEELFLGSPSGHVRVYDFASVEEELILEHNDEMIQTMACCGVKDTRLLATGPSERGKNTVVSVWQRTDKPLEPDVIPSSLKYAFRGRSRSVGPREELSLHPDPPAQDSCACPTRNASPVRSPDSPQSDSAAPGNESSVLNAIFPRAVHSLEHAKQYLKYIGYLVLGMGAFAIALMHSPPAEAGSLAVLSGPHNRWQSLIHTISTCWIPIRSYVGAVATEMSIELAGIGIEFLTRALPYPPSPSFPPLPSLPFLPSPSFPPLPSLPFLPSRLRFATTQSLVLKNFSQRFLKHNILDVKLGTVFYDDSANAEKQRERRRAFEDITEIRATLAEVHMRMGGGSLLFFYEADWERAREWLK</sequence>
<dbReference type="STRING" id="1328759.A0A5C2SW26"/>
<dbReference type="GO" id="GO:0016301">
    <property type="term" value="F:kinase activity"/>
    <property type="evidence" value="ECO:0007669"/>
    <property type="project" value="UniProtKB-KW"/>
</dbReference>
<comment type="similarity">
    <text evidence="1">Belongs to the inositol phosphokinase (IPK) family.</text>
</comment>
<dbReference type="SUPFAM" id="SSF50969">
    <property type="entry name" value="YVTN repeat-like/Quinoprotein amine dehydrogenase"/>
    <property type="match status" value="1"/>
</dbReference>
<evidence type="ECO:0008006" key="7">
    <source>
        <dbReference type="Google" id="ProtNLM"/>
    </source>
</evidence>
<dbReference type="InterPro" id="IPR038286">
    <property type="entry name" value="IPK_sf"/>
</dbReference>
<evidence type="ECO:0000313" key="5">
    <source>
        <dbReference type="EMBL" id="RPD67247.1"/>
    </source>
</evidence>
<keyword evidence="2" id="KW-0808">Transferase</keyword>
<dbReference type="OrthoDB" id="3238562at2759"/>
<protein>
    <recommendedName>
        <fullName evidence="7">Kinase</fullName>
    </recommendedName>
</protein>
<evidence type="ECO:0000313" key="6">
    <source>
        <dbReference type="Proteomes" id="UP000313359"/>
    </source>
</evidence>
<dbReference type="Proteomes" id="UP000313359">
    <property type="component" value="Unassembled WGS sequence"/>
</dbReference>
<gene>
    <name evidence="5" type="ORF">L227DRAFT_605647</name>
</gene>
<feature type="region of interest" description="Disordered" evidence="4">
    <location>
        <begin position="209"/>
        <end position="250"/>
    </location>
</feature>
<keyword evidence="3" id="KW-0418">Kinase</keyword>
<reference evidence="5" key="1">
    <citation type="journal article" date="2018" name="Genome Biol. Evol.">
        <title>Genomics and development of Lentinus tigrinus, a white-rot wood-decaying mushroom with dimorphic fruiting bodies.</title>
        <authorList>
            <person name="Wu B."/>
            <person name="Xu Z."/>
            <person name="Knudson A."/>
            <person name="Carlson A."/>
            <person name="Chen N."/>
            <person name="Kovaka S."/>
            <person name="LaButti K."/>
            <person name="Lipzen A."/>
            <person name="Pennachio C."/>
            <person name="Riley R."/>
            <person name="Schakwitz W."/>
            <person name="Umezawa K."/>
            <person name="Ohm R.A."/>
            <person name="Grigoriev I.V."/>
            <person name="Nagy L.G."/>
            <person name="Gibbons J."/>
            <person name="Hibbett D."/>
        </authorList>
    </citation>
    <scope>NUCLEOTIDE SEQUENCE [LARGE SCALE GENOMIC DNA]</scope>
    <source>
        <strain evidence="5">ALCF2SS1-6</strain>
    </source>
</reference>
<evidence type="ECO:0000256" key="4">
    <source>
        <dbReference type="SAM" id="MobiDB-lite"/>
    </source>
</evidence>
<keyword evidence="6" id="KW-1185">Reference proteome</keyword>
<dbReference type="Gene3D" id="3.30.470.160">
    <property type="entry name" value="Inositol polyphosphate kinase"/>
    <property type="match status" value="1"/>
</dbReference>
<dbReference type="GO" id="GO:0032958">
    <property type="term" value="P:inositol phosphate biosynthetic process"/>
    <property type="evidence" value="ECO:0007669"/>
    <property type="project" value="InterPro"/>
</dbReference>
<feature type="compositionally biased region" description="Low complexity" evidence="4">
    <location>
        <begin position="237"/>
        <end position="248"/>
    </location>
</feature>
<dbReference type="Pfam" id="PF03770">
    <property type="entry name" value="IPK"/>
    <property type="match status" value="1"/>
</dbReference>
<dbReference type="InterPro" id="IPR011044">
    <property type="entry name" value="Quino_amine_DH_bsu"/>
</dbReference>
<dbReference type="SUPFAM" id="SSF56104">
    <property type="entry name" value="SAICAR synthase-like"/>
    <property type="match status" value="1"/>
</dbReference>
<dbReference type="EMBL" id="ML122250">
    <property type="protein sequence ID" value="RPD67247.1"/>
    <property type="molecule type" value="Genomic_DNA"/>
</dbReference>